<feature type="non-terminal residue" evidence="3">
    <location>
        <position position="1"/>
    </location>
</feature>
<feature type="region of interest" description="Disordered" evidence="1">
    <location>
        <begin position="56"/>
        <end position="78"/>
    </location>
</feature>
<feature type="compositionally biased region" description="Polar residues" evidence="1">
    <location>
        <begin position="56"/>
        <end position="70"/>
    </location>
</feature>
<dbReference type="AlphaFoldDB" id="A0A8S2X2A4"/>
<evidence type="ECO:0000313" key="2">
    <source>
        <dbReference type="EMBL" id="CAF4348084.1"/>
    </source>
</evidence>
<evidence type="ECO:0000256" key="1">
    <source>
        <dbReference type="SAM" id="MobiDB-lite"/>
    </source>
</evidence>
<feature type="compositionally biased region" description="Polar residues" evidence="1">
    <location>
        <begin position="26"/>
        <end position="43"/>
    </location>
</feature>
<dbReference type="Proteomes" id="UP000681720">
    <property type="component" value="Unassembled WGS sequence"/>
</dbReference>
<evidence type="ECO:0000313" key="4">
    <source>
        <dbReference type="Proteomes" id="UP000681720"/>
    </source>
</evidence>
<dbReference type="Proteomes" id="UP000681967">
    <property type="component" value="Unassembled WGS sequence"/>
</dbReference>
<dbReference type="EMBL" id="CAJOBH010044733">
    <property type="protein sequence ID" value="CAF4348084.1"/>
    <property type="molecule type" value="Genomic_DNA"/>
</dbReference>
<name>A0A8S2X2A4_9BILA</name>
<feature type="region of interest" description="Disordered" evidence="1">
    <location>
        <begin position="26"/>
        <end position="45"/>
    </location>
</feature>
<comment type="caution">
    <text evidence="3">The sequence shown here is derived from an EMBL/GenBank/DDBJ whole genome shotgun (WGS) entry which is preliminary data.</text>
</comment>
<sequence length="78" mass="8548">METIESIASASPPSFLADNTTIADEQPSMTSNQQNSFDLTENNSKIDDESNFSFELNDFTNSTKNESTINAPEPTPPM</sequence>
<reference evidence="3" key="1">
    <citation type="submission" date="2021-02" db="EMBL/GenBank/DDBJ databases">
        <authorList>
            <person name="Nowell W R."/>
        </authorList>
    </citation>
    <scope>NUCLEOTIDE SEQUENCE</scope>
</reference>
<proteinExistence type="predicted"/>
<protein>
    <submittedName>
        <fullName evidence="3">Uncharacterized protein</fullName>
    </submittedName>
</protein>
<dbReference type="EMBL" id="CAJOBJ010074605">
    <property type="protein sequence ID" value="CAF4474779.1"/>
    <property type="molecule type" value="Genomic_DNA"/>
</dbReference>
<gene>
    <name evidence="2" type="ORF">BYL167_LOCUS29384</name>
    <name evidence="3" type="ORF">GIL414_LOCUS33522</name>
</gene>
<feature type="non-terminal residue" evidence="3">
    <location>
        <position position="78"/>
    </location>
</feature>
<organism evidence="3 4">
    <name type="scientific">Rotaria magnacalcarata</name>
    <dbReference type="NCBI Taxonomy" id="392030"/>
    <lineage>
        <taxon>Eukaryota</taxon>
        <taxon>Metazoa</taxon>
        <taxon>Spiralia</taxon>
        <taxon>Gnathifera</taxon>
        <taxon>Rotifera</taxon>
        <taxon>Eurotatoria</taxon>
        <taxon>Bdelloidea</taxon>
        <taxon>Philodinida</taxon>
        <taxon>Philodinidae</taxon>
        <taxon>Rotaria</taxon>
    </lineage>
</organism>
<accession>A0A8S2X2A4</accession>
<evidence type="ECO:0000313" key="3">
    <source>
        <dbReference type="EMBL" id="CAF4474779.1"/>
    </source>
</evidence>